<proteinExistence type="predicted"/>
<dbReference type="Gene3D" id="1.10.10.1150">
    <property type="entry name" value="Coenzyme PQQ synthesis protein D (PqqD)"/>
    <property type="match status" value="1"/>
</dbReference>
<reference evidence="1" key="1">
    <citation type="submission" date="2022-05" db="EMBL/GenBank/DDBJ databases">
        <authorList>
            <person name="Jo J.-H."/>
            <person name="Im W.-T."/>
        </authorList>
    </citation>
    <scope>NUCLEOTIDE SEQUENCE</scope>
    <source>
        <strain evidence="1">RB56-2</strain>
    </source>
</reference>
<dbReference type="InterPro" id="IPR041881">
    <property type="entry name" value="PqqD_sf"/>
</dbReference>
<evidence type="ECO:0000313" key="2">
    <source>
        <dbReference type="Proteomes" id="UP001165383"/>
    </source>
</evidence>
<dbReference type="Pfam" id="PF05402">
    <property type="entry name" value="PqqD"/>
    <property type="match status" value="1"/>
</dbReference>
<sequence>MSVLAKRPDRFTETEIDDEVIVMRLDTGEFFSMTDTAAATWRLIDGSRDRAGLLRALVDEYGVKEAKIAAEIDTFLVELRSAGLVS</sequence>
<gene>
    <name evidence="1" type="ORF">LZ518_04495</name>
</gene>
<keyword evidence="2" id="KW-1185">Reference proteome</keyword>
<dbReference type="RefSeq" id="WP_249914821.1">
    <property type="nucleotide sequence ID" value="NZ_JAMGBB010000001.1"/>
</dbReference>
<comment type="caution">
    <text evidence="1">The sequence shown here is derived from an EMBL/GenBank/DDBJ whole genome shotgun (WGS) entry which is preliminary data.</text>
</comment>
<accession>A0ABT0S7L5</accession>
<dbReference type="Proteomes" id="UP001165383">
    <property type="component" value="Unassembled WGS sequence"/>
</dbReference>
<dbReference type="InterPro" id="IPR008792">
    <property type="entry name" value="PQQD"/>
</dbReference>
<dbReference type="EMBL" id="JAMGBB010000001">
    <property type="protein sequence ID" value="MCL6740388.1"/>
    <property type="molecule type" value="Genomic_DNA"/>
</dbReference>
<evidence type="ECO:0000313" key="1">
    <source>
        <dbReference type="EMBL" id="MCL6740388.1"/>
    </source>
</evidence>
<name>A0ABT0S7L5_9SPHN</name>
<protein>
    <submittedName>
        <fullName evidence="1">PqqD family protein</fullName>
    </submittedName>
</protein>
<organism evidence="1 2">
    <name type="scientific">Sphingomonas brevis</name>
    <dbReference type="NCBI Taxonomy" id="2908206"/>
    <lineage>
        <taxon>Bacteria</taxon>
        <taxon>Pseudomonadati</taxon>
        <taxon>Pseudomonadota</taxon>
        <taxon>Alphaproteobacteria</taxon>
        <taxon>Sphingomonadales</taxon>
        <taxon>Sphingomonadaceae</taxon>
        <taxon>Sphingomonas</taxon>
    </lineage>
</organism>